<dbReference type="PANTHER" id="PTHR33653:SF1">
    <property type="entry name" value="RIBONUCLEASE VAPC2"/>
    <property type="match status" value="1"/>
</dbReference>
<dbReference type="HAMAP" id="MF_00265">
    <property type="entry name" value="VapC_Nob1"/>
    <property type="match status" value="1"/>
</dbReference>
<dbReference type="Gene3D" id="3.40.50.1010">
    <property type="entry name" value="5'-nuclease"/>
    <property type="match status" value="1"/>
</dbReference>
<evidence type="ECO:0000256" key="1">
    <source>
        <dbReference type="ARBA" id="ARBA00001946"/>
    </source>
</evidence>
<dbReference type="Pfam" id="PF01850">
    <property type="entry name" value="PIN"/>
    <property type="match status" value="1"/>
</dbReference>
<feature type="domain" description="PIN" evidence="8">
    <location>
        <begin position="2"/>
        <end position="120"/>
    </location>
</feature>
<evidence type="ECO:0000256" key="5">
    <source>
        <dbReference type="ARBA" id="ARBA00022801"/>
    </source>
</evidence>
<comment type="caution">
    <text evidence="9">The sequence shown here is derived from an EMBL/GenBank/DDBJ whole genome shotgun (WGS) entry which is preliminary data.</text>
</comment>
<dbReference type="InterPro" id="IPR002716">
    <property type="entry name" value="PIN_dom"/>
</dbReference>
<evidence type="ECO:0000256" key="6">
    <source>
        <dbReference type="ARBA" id="ARBA00022842"/>
    </source>
</evidence>
<dbReference type="GO" id="GO:0046872">
    <property type="term" value="F:metal ion binding"/>
    <property type="evidence" value="ECO:0007669"/>
    <property type="project" value="UniProtKB-KW"/>
</dbReference>
<dbReference type="GO" id="GO:0016787">
    <property type="term" value="F:hydrolase activity"/>
    <property type="evidence" value="ECO:0007669"/>
    <property type="project" value="UniProtKB-KW"/>
</dbReference>
<comment type="similarity">
    <text evidence="7">Belongs to the PINc/VapC protein family.</text>
</comment>
<protein>
    <recommendedName>
        <fullName evidence="8">PIN domain-containing protein</fullName>
    </recommendedName>
</protein>
<evidence type="ECO:0000259" key="8">
    <source>
        <dbReference type="Pfam" id="PF01850"/>
    </source>
</evidence>
<name>A0A0F9TVQ4_9ZZZZ</name>
<dbReference type="EMBL" id="LAZR01001390">
    <property type="protein sequence ID" value="KKN45428.1"/>
    <property type="molecule type" value="Genomic_DNA"/>
</dbReference>
<dbReference type="InterPro" id="IPR029060">
    <property type="entry name" value="PIN-like_dom_sf"/>
</dbReference>
<dbReference type="CDD" id="cd18746">
    <property type="entry name" value="PIN_VapC4-5_FitB-like"/>
    <property type="match status" value="1"/>
</dbReference>
<evidence type="ECO:0000256" key="2">
    <source>
        <dbReference type="ARBA" id="ARBA00022649"/>
    </source>
</evidence>
<evidence type="ECO:0000256" key="7">
    <source>
        <dbReference type="ARBA" id="ARBA00038093"/>
    </source>
</evidence>
<evidence type="ECO:0000256" key="3">
    <source>
        <dbReference type="ARBA" id="ARBA00022722"/>
    </source>
</evidence>
<accession>A0A0F9TVQ4</accession>
<keyword evidence="2" id="KW-1277">Toxin-antitoxin system</keyword>
<keyword evidence="6" id="KW-0460">Magnesium</keyword>
<dbReference type="PANTHER" id="PTHR33653">
    <property type="entry name" value="RIBONUCLEASE VAPC2"/>
    <property type="match status" value="1"/>
</dbReference>
<dbReference type="GO" id="GO:0004540">
    <property type="term" value="F:RNA nuclease activity"/>
    <property type="evidence" value="ECO:0007669"/>
    <property type="project" value="InterPro"/>
</dbReference>
<evidence type="ECO:0000256" key="4">
    <source>
        <dbReference type="ARBA" id="ARBA00022723"/>
    </source>
</evidence>
<gene>
    <name evidence="9" type="ORF">LCGC14_0683080</name>
</gene>
<dbReference type="AlphaFoldDB" id="A0A0F9TVQ4"/>
<keyword evidence="3" id="KW-0540">Nuclease</keyword>
<organism evidence="9">
    <name type="scientific">marine sediment metagenome</name>
    <dbReference type="NCBI Taxonomy" id="412755"/>
    <lineage>
        <taxon>unclassified sequences</taxon>
        <taxon>metagenomes</taxon>
        <taxon>ecological metagenomes</taxon>
    </lineage>
</organism>
<dbReference type="InterPro" id="IPR022907">
    <property type="entry name" value="VapC_family"/>
</dbReference>
<comment type="cofactor">
    <cofactor evidence="1">
        <name>Mg(2+)</name>
        <dbReference type="ChEBI" id="CHEBI:18420"/>
    </cofactor>
</comment>
<dbReference type="InterPro" id="IPR050556">
    <property type="entry name" value="Type_II_TA_system_RNase"/>
</dbReference>
<evidence type="ECO:0000313" key="9">
    <source>
        <dbReference type="EMBL" id="KKN45428.1"/>
    </source>
</evidence>
<proteinExistence type="inferred from homology"/>
<keyword evidence="5" id="KW-0378">Hydrolase</keyword>
<dbReference type="SUPFAM" id="SSF88723">
    <property type="entry name" value="PIN domain-like"/>
    <property type="match status" value="1"/>
</dbReference>
<sequence length="135" mass="15281">MYLLDTMVVSELAKTPPDDAVLAWLARNADSKQFLSVMTFGELERGIASLRRRNRNRADRLSIWFAGLSEEFVDRTLPVTYPIARIWGQLSIDSHSHAADLLIAATALEHDLTIVTRNIRHFVPTGAKLFNPYED</sequence>
<keyword evidence="4" id="KW-0479">Metal-binding</keyword>
<reference evidence="9" key="1">
    <citation type="journal article" date="2015" name="Nature">
        <title>Complex archaea that bridge the gap between prokaryotes and eukaryotes.</title>
        <authorList>
            <person name="Spang A."/>
            <person name="Saw J.H."/>
            <person name="Jorgensen S.L."/>
            <person name="Zaremba-Niedzwiedzka K."/>
            <person name="Martijn J."/>
            <person name="Lind A.E."/>
            <person name="van Eijk R."/>
            <person name="Schleper C."/>
            <person name="Guy L."/>
            <person name="Ettema T.J."/>
        </authorList>
    </citation>
    <scope>NUCLEOTIDE SEQUENCE</scope>
</reference>